<dbReference type="PANTHER" id="PTHR43206">
    <property type="entry name" value="AMINOTRANSFERASE"/>
    <property type="match status" value="1"/>
</dbReference>
<dbReference type="OrthoDB" id="5419315at2759"/>
<dbReference type="PIRSF" id="PIRSF000521">
    <property type="entry name" value="Transaminase_4ab_Lys_Orn"/>
    <property type="match status" value="1"/>
</dbReference>
<dbReference type="InterPro" id="IPR049704">
    <property type="entry name" value="Aminotrans_3_PPA_site"/>
</dbReference>
<dbReference type="FunFam" id="3.40.640.10:FF:000073">
    <property type="entry name" value="Probable 4-aminobutyrate aminotransferase"/>
    <property type="match status" value="1"/>
</dbReference>
<dbReference type="PROSITE" id="PS00600">
    <property type="entry name" value="AA_TRANSFER_CLASS_3"/>
    <property type="match status" value="1"/>
</dbReference>
<evidence type="ECO:0000256" key="4">
    <source>
        <dbReference type="ARBA" id="ARBA00022679"/>
    </source>
</evidence>
<protein>
    <submittedName>
        <fullName evidence="8">DgyrCDS5186</fullName>
    </submittedName>
</protein>
<gene>
    <name evidence="8" type="ORF">DGYR_LOCUS4917</name>
</gene>
<keyword evidence="3" id="KW-0032">Aminotransferase</keyword>
<comment type="cofactor">
    <cofactor evidence="1">
        <name>pyridoxal 5'-phosphate</name>
        <dbReference type="ChEBI" id="CHEBI:597326"/>
    </cofactor>
</comment>
<dbReference type="GO" id="GO:0009450">
    <property type="term" value="P:gamma-aminobutyric acid catabolic process"/>
    <property type="evidence" value="ECO:0007669"/>
    <property type="project" value="TreeGrafter"/>
</dbReference>
<dbReference type="AlphaFoldDB" id="A0A7I8VJR5"/>
<dbReference type="Gene3D" id="3.40.640.10">
    <property type="entry name" value="Type I PLP-dependent aspartate aminotransferase-like (Major domain)"/>
    <property type="match status" value="1"/>
</dbReference>
<evidence type="ECO:0000256" key="3">
    <source>
        <dbReference type="ARBA" id="ARBA00022576"/>
    </source>
</evidence>
<dbReference type="EMBL" id="CAJFCJ010000006">
    <property type="protein sequence ID" value="CAD5116280.1"/>
    <property type="molecule type" value="Genomic_DNA"/>
</dbReference>
<evidence type="ECO:0000256" key="1">
    <source>
        <dbReference type="ARBA" id="ARBA00001933"/>
    </source>
</evidence>
<dbReference type="PANTHER" id="PTHR43206:SF1">
    <property type="entry name" value="4-AMINOBUTYRATE AMINOTRANSFERASE, MITOCHONDRIAL"/>
    <property type="match status" value="1"/>
</dbReference>
<evidence type="ECO:0000256" key="2">
    <source>
        <dbReference type="ARBA" id="ARBA00008954"/>
    </source>
</evidence>
<organism evidence="8 9">
    <name type="scientific">Dimorphilus gyrociliatus</name>
    <dbReference type="NCBI Taxonomy" id="2664684"/>
    <lineage>
        <taxon>Eukaryota</taxon>
        <taxon>Metazoa</taxon>
        <taxon>Spiralia</taxon>
        <taxon>Lophotrochozoa</taxon>
        <taxon>Annelida</taxon>
        <taxon>Polychaeta</taxon>
        <taxon>Polychaeta incertae sedis</taxon>
        <taxon>Dinophilidae</taxon>
        <taxon>Dimorphilus</taxon>
    </lineage>
</organism>
<accession>A0A7I8VJR5</accession>
<dbReference type="GO" id="GO:0030170">
    <property type="term" value="F:pyridoxal phosphate binding"/>
    <property type="evidence" value="ECO:0007669"/>
    <property type="project" value="InterPro"/>
</dbReference>
<dbReference type="Proteomes" id="UP000549394">
    <property type="component" value="Unassembled WGS sequence"/>
</dbReference>
<evidence type="ECO:0000256" key="6">
    <source>
        <dbReference type="ARBA" id="ARBA00048021"/>
    </source>
</evidence>
<reference evidence="8 9" key="1">
    <citation type="submission" date="2020-08" db="EMBL/GenBank/DDBJ databases">
        <authorList>
            <person name="Hejnol A."/>
        </authorList>
    </citation>
    <scope>NUCLEOTIDE SEQUENCE [LARGE SCALE GENOMIC DNA]</scope>
</reference>
<dbReference type="Pfam" id="PF00202">
    <property type="entry name" value="Aminotran_3"/>
    <property type="match status" value="1"/>
</dbReference>
<dbReference type="InterPro" id="IPR015422">
    <property type="entry name" value="PyrdxlP-dep_Trfase_small"/>
</dbReference>
<dbReference type="SUPFAM" id="SSF53383">
    <property type="entry name" value="PLP-dependent transferases"/>
    <property type="match status" value="1"/>
</dbReference>
<dbReference type="InterPro" id="IPR015424">
    <property type="entry name" value="PyrdxlP-dep_Trfase"/>
</dbReference>
<comment type="catalytic activity">
    <reaction evidence="6">
        <text>4-aminobutanoate + 2-oxoglutarate = succinate semialdehyde + L-glutamate</text>
        <dbReference type="Rhea" id="RHEA:23352"/>
        <dbReference type="ChEBI" id="CHEBI:16810"/>
        <dbReference type="ChEBI" id="CHEBI:29985"/>
        <dbReference type="ChEBI" id="CHEBI:57706"/>
        <dbReference type="ChEBI" id="CHEBI:59888"/>
        <dbReference type="EC" id="2.6.1.19"/>
    </reaction>
</comment>
<evidence type="ECO:0000313" key="9">
    <source>
        <dbReference type="Proteomes" id="UP000549394"/>
    </source>
</evidence>
<keyword evidence="9" id="KW-1185">Reference proteome</keyword>
<keyword evidence="4" id="KW-0808">Transferase</keyword>
<evidence type="ECO:0000256" key="5">
    <source>
        <dbReference type="ARBA" id="ARBA00022898"/>
    </source>
</evidence>
<sequence length="373" mass="42185">MKLSSSGHVRKYASVNYLKNEPKKPDVKTAIPGPKTLALTEKLGKIQNTGAINFFVNYEKSIGNYIVDVDDNVLLDVFTQISSIPLGYNHPRFHDVMKNSQNLSHFINRPALGIFPSADWPDKLERALLSIAPKGLKHVTTMACGACSNEQAFKLMFTAYQRRKRGEPTEEEKESCVYNKEPGCPDLVILGFDGAFHGRSMGCLNVTHTKWIHKMDYPHMDWPCAAFPKLKYPLEENVEENKQEEARCLEDVRRKIDEYNARGKFVAGLIVEPIQGEGGDNSASADFFCQVQAICKEKGVFFHVDEVQTGGGSTGTIWQHEQWNLPHPPDVVTFSKKMLTGGFYATDELLPREAYRIFNTWMGLCDLFIYFRS</sequence>
<keyword evidence="5 7" id="KW-0663">Pyridoxal phosphate</keyword>
<dbReference type="GO" id="GO:0034386">
    <property type="term" value="F:4-aminobutyrate:2-oxoglutarate transaminase activity"/>
    <property type="evidence" value="ECO:0007669"/>
    <property type="project" value="UniProtKB-EC"/>
</dbReference>
<name>A0A7I8VJR5_9ANNE</name>
<dbReference type="InterPro" id="IPR005814">
    <property type="entry name" value="Aminotrans_3"/>
</dbReference>
<evidence type="ECO:0000313" key="8">
    <source>
        <dbReference type="EMBL" id="CAD5116280.1"/>
    </source>
</evidence>
<dbReference type="GO" id="GO:0005739">
    <property type="term" value="C:mitochondrion"/>
    <property type="evidence" value="ECO:0007669"/>
    <property type="project" value="TreeGrafter"/>
</dbReference>
<dbReference type="InterPro" id="IPR015421">
    <property type="entry name" value="PyrdxlP-dep_Trfase_major"/>
</dbReference>
<proteinExistence type="inferred from homology"/>
<evidence type="ECO:0000256" key="7">
    <source>
        <dbReference type="RuleBase" id="RU003560"/>
    </source>
</evidence>
<dbReference type="Gene3D" id="3.90.1150.10">
    <property type="entry name" value="Aspartate Aminotransferase, domain 1"/>
    <property type="match status" value="1"/>
</dbReference>
<comment type="similarity">
    <text evidence="2 7">Belongs to the class-III pyridoxal-phosphate-dependent aminotransferase family.</text>
</comment>
<comment type="caution">
    <text evidence="8">The sequence shown here is derived from an EMBL/GenBank/DDBJ whole genome shotgun (WGS) entry which is preliminary data.</text>
</comment>